<dbReference type="GO" id="GO:0008408">
    <property type="term" value="F:3'-5' exonuclease activity"/>
    <property type="evidence" value="ECO:0007669"/>
    <property type="project" value="InterPro"/>
</dbReference>
<dbReference type="GO" id="GO:0005634">
    <property type="term" value="C:nucleus"/>
    <property type="evidence" value="ECO:0007669"/>
    <property type="project" value="TreeGrafter"/>
</dbReference>
<dbReference type="EMBL" id="WOCE01000007">
    <property type="protein sequence ID" value="KAE9610215.1"/>
    <property type="molecule type" value="Genomic_DNA"/>
</dbReference>
<proteinExistence type="predicted"/>
<protein>
    <submittedName>
        <fullName evidence="5">Putative ribonuclease H-like domain-containing protein</fullName>
    </submittedName>
</protein>
<accession>A0A6A5MWT5</accession>
<feature type="domain" description="3'-5' exonuclease" evidence="4">
    <location>
        <begin position="101"/>
        <end position="232"/>
    </location>
</feature>
<dbReference type="InterPro" id="IPR002562">
    <property type="entry name" value="3'-5'_exonuclease_dom"/>
</dbReference>
<name>A0A6A5MWT5_LUPAL</name>
<dbReference type="InterPro" id="IPR012337">
    <property type="entry name" value="RNaseH-like_sf"/>
</dbReference>
<keyword evidence="1" id="KW-0540">Nuclease</keyword>
<evidence type="ECO:0000313" key="5">
    <source>
        <dbReference type="EMBL" id="KAE9610215.1"/>
    </source>
</evidence>
<sequence>MVMEIRIDPIDIPLDNNSRYYAYTLHVDDHRILTVSTNSLQTLSKWLTDLLKSTAKTNHHPIVVGISAECEIVEYTKRGINDQPFDILTLCVGSQCLIYHLDSRDNPYESRDLRPNKPLRAFFDNPNVVAVGMEIDAVAKKLARHHGIEIKNAVDLRALAAKKEEHLDLARYNLDKVAVTVLGKHFDVVRPEKKVEWYEDDIMKWNCELTVEKVQFATVDAYLCFLVGSEMNDVMIYGGSGTENDEAKAKKKNGKREKKKN</sequence>
<dbReference type="Gene3D" id="3.30.420.10">
    <property type="entry name" value="Ribonuclease H-like superfamily/Ribonuclease H"/>
    <property type="match status" value="1"/>
</dbReference>
<dbReference type="SUPFAM" id="SSF53098">
    <property type="entry name" value="Ribonuclease H-like"/>
    <property type="match status" value="1"/>
</dbReference>
<dbReference type="GO" id="GO:0003676">
    <property type="term" value="F:nucleic acid binding"/>
    <property type="evidence" value="ECO:0007669"/>
    <property type="project" value="InterPro"/>
</dbReference>
<dbReference type="InterPro" id="IPR036397">
    <property type="entry name" value="RNaseH_sf"/>
</dbReference>
<dbReference type="Pfam" id="PF01612">
    <property type="entry name" value="DNA_pol_A_exo1"/>
    <property type="match status" value="1"/>
</dbReference>
<evidence type="ECO:0000313" key="6">
    <source>
        <dbReference type="Proteomes" id="UP000447434"/>
    </source>
</evidence>
<keyword evidence="6" id="KW-1185">Reference proteome</keyword>
<gene>
    <name evidence="5" type="ORF">Lalb_Chr07g0184251</name>
</gene>
<evidence type="ECO:0000256" key="2">
    <source>
        <dbReference type="ARBA" id="ARBA00022801"/>
    </source>
</evidence>
<dbReference type="PANTHER" id="PTHR13620:SF80">
    <property type="entry name" value="3'-5' EXONUCLEASE DOMAIN-CONTAINING PROTEIN"/>
    <property type="match status" value="1"/>
</dbReference>
<feature type="compositionally biased region" description="Basic residues" evidence="3">
    <location>
        <begin position="249"/>
        <end position="261"/>
    </location>
</feature>
<dbReference type="InterPro" id="IPR051132">
    <property type="entry name" value="3-5_Exonuclease_domain"/>
</dbReference>
<dbReference type="Proteomes" id="UP000447434">
    <property type="component" value="Chromosome 7"/>
</dbReference>
<reference evidence="6" key="1">
    <citation type="journal article" date="2020" name="Nat. Commun.">
        <title>Genome sequence of the cluster root forming white lupin.</title>
        <authorList>
            <person name="Hufnagel B."/>
            <person name="Marques A."/>
            <person name="Soriano A."/>
            <person name="Marques L."/>
            <person name="Divol F."/>
            <person name="Doumas P."/>
            <person name="Sallet E."/>
            <person name="Mancinotti D."/>
            <person name="Carrere S."/>
            <person name="Marande W."/>
            <person name="Arribat S."/>
            <person name="Keller J."/>
            <person name="Huneau C."/>
            <person name="Blein T."/>
            <person name="Aime D."/>
            <person name="Laguerre M."/>
            <person name="Taylor J."/>
            <person name="Schubert V."/>
            <person name="Nelson M."/>
            <person name="Geu-Flores F."/>
            <person name="Crespi M."/>
            <person name="Gallardo-Guerrero K."/>
            <person name="Delaux P.-M."/>
            <person name="Salse J."/>
            <person name="Berges H."/>
            <person name="Guyot R."/>
            <person name="Gouzy J."/>
            <person name="Peret B."/>
        </authorList>
    </citation>
    <scope>NUCLEOTIDE SEQUENCE [LARGE SCALE GENOMIC DNA]</scope>
    <source>
        <strain evidence="6">cv. Amiga</strain>
    </source>
</reference>
<evidence type="ECO:0000256" key="1">
    <source>
        <dbReference type="ARBA" id="ARBA00022722"/>
    </source>
</evidence>
<evidence type="ECO:0000259" key="4">
    <source>
        <dbReference type="Pfam" id="PF01612"/>
    </source>
</evidence>
<dbReference type="OrthoDB" id="1393165at2759"/>
<dbReference type="AlphaFoldDB" id="A0A6A5MWT5"/>
<dbReference type="PANTHER" id="PTHR13620">
    <property type="entry name" value="3-5 EXONUCLEASE"/>
    <property type="match status" value="1"/>
</dbReference>
<evidence type="ECO:0000256" key="3">
    <source>
        <dbReference type="SAM" id="MobiDB-lite"/>
    </source>
</evidence>
<feature type="region of interest" description="Disordered" evidence="3">
    <location>
        <begin position="242"/>
        <end position="261"/>
    </location>
</feature>
<dbReference type="GO" id="GO:0006139">
    <property type="term" value="P:nucleobase-containing compound metabolic process"/>
    <property type="evidence" value="ECO:0007669"/>
    <property type="project" value="InterPro"/>
</dbReference>
<keyword evidence="2" id="KW-0378">Hydrolase</keyword>
<organism evidence="5 6">
    <name type="scientific">Lupinus albus</name>
    <name type="common">White lupine</name>
    <name type="synonym">Lupinus termis</name>
    <dbReference type="NCBI Taxonomy" id="3870"/>
    <lineage>
        <taxon>Eukaryota</taxon>
        <taxon>Viridiplantae</taxon>
        <taxon>Streptophyta</taxon>
        <taxon>Embryophyta</taxon>
        <taxon>Tracheophyta</taxon>
        <taxon>Spermatophyta</taxon>
        <taxon>Magnoliopsida</taxon>
        <taxon>eudicotyledons</taxon>
        <taxon>Gunneridae</taxon>
        <taxon>Pentapetalae</taxon>
        <taxon>rosids</taxon>
        <taxon>fabids</taxon>
        <taxon>Fabales</taxon>
        <taxon>Fabaceae</taxon>
        <taxon>Papilionoideae</taxon>
        <taxon>50 kb inversion clade</taxon>
        <taxon>genistoids sensu lato</taxon>
        <taxon>core genistoids</taxon>
        <taxon>Genisteae</taxon>
        <taxon>Lupinus</taxon>
    </lineage>
</organism>
<comment type="caution">
    <text evidence="5">The sequence shown here is derived from an EMBL/GenBank/DDBJ whole genome shotgun (WGS) entry which is preliminary data.</text>
</comment>
<dbReference type="GO" id="GO:0005737">
    <property type="term" value="C:cytoplasm"/>
    <property type="evidence" value="ECO:0007669"/>
    <property type="project" value="TreeGrafter"/>
</dbReference>